<proteinExistence type="predicted"/>
<dbReference type="SUPFAM" id="SSF53756">
    <property type="entry name" value="UDP-Glycosyltransferase/glycogen phosphorylase"/>
    <property type="match status" value="1"/>
</dbReference>
<name>A0A261EPY9_9BIFI</name>
<evidence type="ECO:0000313" key="1">
    <source>
        <dbReference type="EMBL" id="OZG48920.1"/>
    </source>
</evidence>
<sequence>MSSAAQGGKQRVLITQSTLVHIGGSEVQAFELAQYLQSQGYQVVIYAWVAADPMLKIVEDAGIQVLTSASASCNELHLTDFDLVWVQHEVLPRVLIDELAQGPVERPHFIFSHMSPYREVHLEQPYMYGLEDGLADMIVFNAQGTLDAQQAFFERRDKLALYPNPAPTAYSTTPHRMRDKLEAVLIVSNHAPEELLQAAELLRGQGLRVDVLKDVVGQQSQPTSPELLDKYDCVVSIGKTVQYCLVQGVPVFLYDRFGGPGYLNEDNFERTAYFNFSGRSKGQAPSLVEVMQEHAATEVEPSVLAQQIVEGYQAACAFQSQHRERFIAEYDIDTVWKQLMQELKKHRPEAFAMSDTYHSYLLRHTQMVADYNQSTQFAADPILCFYQQAVRVFLGNSQQMTAVNLTPHAYPLGAETHLSFQCEGQKVTRVDFGEQPCLIAGLEVKHQGAGRLEISTNADVDYEGVYFFLQMDPQVYITSPVGVGQMSVRAQVFPLSHIPPAVASKLAQEIRHRQIVQARQLDRWHCLMNNPFVRCILRVRKMLQHVIPKR</sequence>
<reference evidence="1 2" key="1">
    <citation type="journal article" date="2017" name="BMC Genomics">
        <title>Comparative genomic and phylogenomic analyses of the Bifidobacteriaceae family.</title>
        <authorList>
            <person name="Lugli G.A."/>
            <person name="Milani C."/>
            <person name="Turroni F."/>
            <person name="Duranti S."/>
            <person name="Mancabelli L."/>
            <person name="Mangifesta M."/>
            <person name="Ferrario C."/>
            <person name="Modesto M."/>
            <person name="Mattarelli P."/>
            <person name="Jiri K."/>
            <person name="van Sinderen D."/>
            <person name="Ventura M."/>
        </authorList>
    </citation>
    <scope>NUCLEOTIDE SEQUENCE [LARGE SCALE GENOMIC DNA]</scope>
    <source>
        <strain evidence="1 2">DSM 22924</strain>
    </source>
</reference>
<comment type="caution">
    <text evidence="1">The sequence shown here is derived from an EMBL/GenBank/DDBJ whole genome shotgun (WGS) entry which is preliminary data.</text>
</comment>
<dbReference type="GO" id="GO:0016740">
    <property type="term" value="F:transferase activity"/>
    <property type="evidence" value="ECO:0007669"/>
    <property type="project" value="UniProtKB-KW"/>
</dbReference>
<dbReference type="RefSeq" id="WP_094723183.1">
    <property type="nucleotide sequence ID" value="NZ_MWWS01000007.1"/>
</dbReference>
<protein>
    <submittedName>
        <fullName evidence="1">Glycosyl transferase</fullName>
    </submittedName>
</protein>
<keyword evidence="2" id="KW-1185">Reference proteome</keyword>
<dbReference type="Proteomes" id="UP000216004">
    <property type="component" value="Unassembled WGS sequence"/>
</dbReference>
<dbReference type="AlphaFoldDB" id="A0A261EPY9"/>
<dbReference type="OrthoDB" id="9179784at2"/>
<evidence type="ECO:0000313" key="2">
    <source>
        <dbReference type="Proteomes" id="UP000216004"/>
    </source>
</evidence>
<gene>
    <name evidence="1" type="ORF">BOCO_1156</name>
</gene>
<dbReference type="EMBL" id="MWWS01000007">
    <property type="protein sequence ID" value="OZG48920.1"/>
    <property type="molecule type" value="Genomic_DNA"/>
</dbReference>
<keyword evidence="1" id="KW-0808">Transferase</keyword>
<accession>A0A261EPY9</accession>
<organism evidence="1 2">
    <name type="scientific">Bombiscardovia coagulans</name>
    <dbReference type="NCBI Taxonomy" id="686666"/>
    <lineage>
        <taxon>Bacteria</taxon>
        <taxon>Bacillati</taxon>
        <taxon>Actinomycetota</taxon>
        <taxon>Actinomycetes</taxon>
        <taxon>Bifidobacteriales</taxon>
        <taxon>Bifidobacteriaceae</taxon>
        <taxon>Bombiscardovia</taxon>
    </lineage>
</organism>